<evidence type="ECO:0000259" key="11">
    <source>
        <dbReference type="Pfam" id="PF00593"/>
    </source>
</evidence>
<evidence type="ECO:0000256" key="5">
    <source>
        <dbReference type="ARBA" id="ARBA00023077"/>
    </source>
</evidence>
<evidence type="ECO:0000256" key="10">
    <source>
        <dbReference type="SAM" id="SignalP"/>
    </source>
</evidence>
<keyword evidence="2 8" id="KW-0813">Transport</keyword>
<comment type="similarity">
    <text evidence="8 9">Belongs to the TonB-dependent receptor family.</text>
</comment>
<dbReference type="InterPro" id="IPR036942">
    <property type="entry name" value="Beta-barrel_TonB_sf"/>
</dbReference>
<accession>A0A6I4TU84</accession>
<evidence type="ECO:0000259" key="12">
    <source>
        <dbReference type="Pfam" id="PF07715"/>
    </source>
</evidence>
<evidence type="ECO:0000256" key="8">
    <source>
        <dbReference type="PROSITE-ProRule" id="PRU01360"/>
    </source>
</evidence>
<keyword evidence="3 8" id="KW-1134">Transmembrane beta strand</keyword>
<evidence type="ECO:0000313" key="14">
    <source>
        <dbReference type="Proteomes" id="UP000469430"/>
    </source>
</evidence>
<dbReference type="PROSITE" id="PS52016">
    <property type="entry name" value="TONB_DEPENDENT_REC_3"/>
    <property type="match status" value="1"/>
</dbReference>
<feature type="chain" id="PRO_5026285753" evidence="10">
    <location>
        <begin position="28"/>
        <end position="990"/>
    </location>
</feature>
<dbReference type="Gene3D" id="2.170.130.10">
    <property type="entry name" value="TonB-dependent receptor, plug domain"/>
    <property type="match status" value="1"/>
</dbReference>
<keyword evidence="10" id="KW-0732">Signal</keyword>
<dbReference type="EMBL" id="WTYJ01000001">
    <property type="protein sequence ID" value="MXO98138.1"/>
    <property type="molecule type" value="Genomic_DNA"/>
</dbReference>
<evidence type="ECO:0000256" key="1">
    <source>
        <dbReference type="ARBA" id="ARBA00004571"/>
    </source>
</evidence>
<name>A0A6I4TU84_9SPHN</name>
<organism evidence="13 14">
    <name type="scientific">Croceibacterium xixiisoli</name>
    <dbReference type="NCBI Taxonomy" id="1476466"/>
    <lineage>
        <taxon>Bacteria</taxon>
        <taxon>Pseudomonadati</taxon>
        <taxon>Pseudomonadota</taxon>
        <taxon>Alphaproteobacteria</taxon>
        <taxon>Sphingomonadales</taxon>
        <taxon>Erythrobacteraceae</taxon>
        <taxon>Croceibacterium</taxon>
    </lineage>
</organism>
<dbReference type="OrthoDB" id="7614575at2"/>
<dbReference type="InterPro" id="IPR037066">
    <property type="entry name" value="Plug_dom_sf"/>
</dbReference>
<keyword evidence="13" id="KW-0675">Receptor</keyword>
<keyword evidence="6 8" id="KW-0472">Membrane</keyword>
<dbReference type="AlphaFoldDB" id="A0A6I4TU84"/>
<feature type="domain" description="TonB-dependent receptor-like beta-barrel" evidence="11">
    <location>
        <begin position="371"/>
        <end position="960"/>
    </location>
</feature>
<dbReference type="Gene3D" id="2.40.170.20">
    <property type="entry name" value="TonB-dependent receptor, beta-barrel domain"/>
    <property type="match status" value="1"/>
</dbReference>
<keyword evidence="5 9" id="KW-0798">TonB box</keyword>
<dbReference type="InterPro" id="IPR012910">
    <property type="entry name" value="Plug_dom"/>
</dbReference>
<evidence type="ECO:0000313" key="13">
    <source>
        <dbReference type="EMBL" id="MXO98138.1"/>
    </source>
</evidence>
<dbReference type="GO" id="GO:0009279">
    <property type="term" value="C:cell outer membrane"/>
    <property type="evidence" value="ECO:0007669"/>
    <property type="project" value="UniProtKB-SubCell"/>
</dbReference>
<keyword evidence="7 8" id="KW-0998">Cell outer membrane</keyword>
<dbReference type="PANTHER" id="PTHR47234:SF2">
    <property type="entry name" value="TONB-DEPENDENT RECEPTOR"/>
    <property type="match status" value="1"/>
</dbReference>
<sequence>MKIQAILKTACAPIALTVALTASPGFAQDAAIAEEPEATIIVTGSRIARPELALPNSVTVVDAVTIEQSGATTITDFLVNSPALLGSTTNIDVAGSNLPNAQLVGVNNLDLRNLGTSRTLVLVDGRRHVAGSPGSAAVDVNNIPADLIEKVEVLTGGASAIYGADGVTGVVNFLLKRNYEGIGVRGQINFSQRGDAGSRFGSIIAGKNFADGRGNITAAYEYNETDRFLQTQRLNYGRTGPSYAFARNRDDWPDDPNVPDRLLYNDLRWTDSALGGAIDLKYDPTDPEYVNRSVPGRTGEGGIYDRGAILPGTPFTVGGSSTPREIYYGDFVPYSRRHVANVMGHFEISPALDIYAEAKYIRSKADTFSQPTYDLYTYLAPDNAYLEDRFGAGTAPGGALFSRDNFDFGQRRYEMERELWRTVVGARGDLGSNLRYDLSYVWGQSTMTATNYGDRITDRYYAALDAVRDADGNITCKINLPGETTVSGLSYGNPTDFNGAPVTFQPGQCVPINILGNGSPSQAALDWVLANHSSWARITQHVVSGSIAGDTGSFFELPGGPIGFAVGAEYRKEKSVDNPSQASIDAILIDNSASQPTSGSFDVKEVFAEINLPLLADVPMAEILSVGGAIRLSDYSTIGSTTTWNVNGTYSPVRDIAFRGTYSQAVRAPNINELFSGQSGTFQFITDPCGIDRLGEGTQYRADNCAAALNDVGINPGTFDPANSAFSPQNSSLEGVTGGNPRLQEETARTWTAGIVLRPSFVPGLTLTADWYDIKLDNAIRTPTAQDTADLCYDQPTLDNAFCVGLERDPDNGFIADYAVLPQNVATYETAGLDINLQYRFEPFANGGQFNIGLIGNYLDKLKFVPSAGAEIEDDKYLSTYPAPEFSAMFDLTWTKGPVMLNYGINWMSKTRRVTREEEQGNPDFMPREYFWYKERWEHEIYVRYDLDDRFQFYGGINNLFDSKPDVGALAYPISAVGRAGFVGFRIKTN</sequence>
<reference evidence="13 14" key="1">
    <citation type="submission" date="2019-12" db="EMBL/GenBank/DDBJ databases">
        <title>Genomic-based taxomic classification of the family Erythrobacteraceae.</title>
        <authorList>
            <person name="Xu L."/>
        </authorList>
    </citation>
    <scope>NUCLEOTIDE SEQUENCE [LARGE SCALE GENOMIC DNA]</scope>
    <source>
        <strain evidence="13 14">S36</strain>
    </source>
</reference>
<dbReference type="InterPro" id="IPR000531">
    <property type="entry name" value="Beta-barrel_TonB"/>
</dbReference>
<evidence type="ECO:0000256" key="4">
    <source>
        <dbReference type="ARBA" id="ARBA00022692"/>
    </source>
</evidence>
<dbReference type="Pfam" id="PF00593">
    <property type="entry name" value="TonB_dep_Rec_b-barrel"/>
    <property type="match status" value="1"/>
</dbReference>
<dbReference type="PANTHER" id="PTHR47234">
    <property type="match status" value="1"/>
</dbReference>
<comment type="subcellular location">
    <subcellularLocation>
        <location evidence="1 8">Cell outer membrane</location>
        <topology evidence="1 8">Multi-pass membrane protein</topology>
    </subcellularLocation>
</comment>
<evidence type="ECO:0000256" key="7">
    <source>
        <dbReference type="ARBA" id="ARBA00023237"/>
    </source>
</evidence>
<feature type="signal peptide" evidence="10">
    <location>
        <begin position="1"/>
        <end position="27"/>
    </location>
</feature>
<evidence type="ECO:0000256" key="2">
    <source>
        <dbReference type="ARBA" id="ARBA00022448"/>
    </source>
</evidence>
<dbReference type="SUPFAM" id="SSF56935">
    <property type="entry name" value="Porins"/>
    <property type="match status" value="1"/>
</dbReference>
<dbReference type="Pfam" id="PF07715">
    <property type="entry name" value="Plug"/>
    <property type="match status" value="1"/>
</dbReference>
<keyword evidence="14" id="KW-1185">Reference proteome</keyword>
<gene>
    <name evidence="13" type="ORF">GRI97_03950</name>
</gene>
<dbReference type="RefSeq" id="WP_161389803.1">
    <property type="nucleotide sequence ID" value="NZ_JBHSCP010000001.1"/>
</dbReference>
<evidence type="ECO:0000256" key="6">
    <source>
        <dbReference type="ARBA" id="ARBA00023136"/>
    </source>
</evidence>
<evidence type="ECO:0000256" key="3">
    <source>
        <dbReference type="ARBA" id="ARBA00022452"/>
    </source>
</evidence>
<keyword evidence="4 8" id="KW-0812">Transmembrane</keyword>
<comment type="caution">
    <text evidence="13">The sequence shown here is derived from an EMBL/GenBank/DDBJ whole genome shotgun (WGS) entry which is preliminary data.</text>
</comment>
<dbReference type="Proteomes" id="UP000469430">
    <property type="component" value="Unassembled WGS sequence"/>
</dbReference>
<dbReference type="InterPro" id="IPR039426">
    <property type="entry name" value="TonB-dep_rcpt-like"/>
</dbReference>
<protein>
    <submittedName>
        <fullName evidence="13">TonB-dependent receptor</fullName>
    </submittedName>
</protein>
<proteinExistence type="inferred from homology"/>
<feature type="domain" description="TonB-dependent receptor plug" evidence="12">
    <location>
        <begin position="53"/>
        <end position="170"/>
    </location>
</feature>
<evidence type="ECO:0000256" key="9">
    <source>
        <dbReference type="RuleBase" id="RU003357"/>
    </source>
</evidence>